<protein>
    <recommendedName>
        <fullName evidence="3">C3H1-type domain-containing protein</fullName>
    </recommendedName>
</protein>
<dbReference type="GO" id="GO:0008270">
    <property type="term" value="F:zinc ion binding"/>
    <property type="evidence" value="ECO:0007669"/>
    <property type="project" value="UniProtKB-KW"/>
</dbReference>
<keyword evidence="1" id="KW-0479">Metal-binding</keyword>
<evidence type="ECO:0000256" key="1">
    <source>
        <dbReference type="PROSITE-ProRule" id="PRU00723"/>
    </source>
</evidence>
<name>A0A9P4PAI4_9PLEO</name>
<feature type="compositionally biased region" description="Polar residues" evidence="2">
    <location>
        <begin position="13"/>
        <end position="36"/>
    </location>
</feature>
<dbReference type="Gene3D" id="4.10.1000.10">
    <property type="entry name" value="Zinc finger, CCCH-type"/>
    <property type="match status" value="1"/>
</dbReference>
<gene>
    <name evidence="4" type="ORF">P171DRAFT_490330</name>
</gene>
<feature type="region of interest" description="Disordered" evidence="2">
    <location>
        <begin position="80"/>
        <end position="101"/>
    </location>
</feature>
<reference evidence="4" key="1">
    <citation type="journal article" date="2020" name="Stud. Mycol.">
        <title>101 Dothideomycetes genomes: a test case for predicting lifestyles and emergence of pathogens.</title>
        <authorList>
            <person name="Haridas S."/>
            <person name="Albert R."/>
            <person name="Binder M."/>
            <person name="Bloem J."/>
            <person name="Labutti K."/>
            <person name="Salamov A."/>
            <person name="Andreopoulos B."/>
            <person name="Baker S."/>
            <person name="Barry K."/>
            <person name="Bills G."/>
            <person name="Bluhm B."/>
            <person name="Cannon C."/>
            <person name="Castanera R."/>
            <person name="Culley D."/>
            <person name="Daum C."/>
            <person name="Ezra D."/>
            <person name="Gonzalez J."/>
            <person name="Henrissat B."/>
            <person name="Kuo A."/>
            <person name="Liang C."/>
            <person name="Lipzen A."/>
            <person name="Lutzoni F."/>
            <person name="Magnuson J."/>
            <person name="Mondo S."/>
            <person name="Nolan M."/>
            <person name="Ohm R."/>
            <person name="Pangilinan J."/>
            <person name="Park H.-J."/>
            <person name="Ramirez L."/>
            <person name="Alfaro M."/>
            <person name="Sun H."/>
            <person name="Tritt A."/>
            <person name="Yoshinaga Y."/>
            <person name="Zwiers L.-H."/>
            <person name="Turgeon B."/>
            <person name="Goodwin S."/>
            <person name="Spatafora J."/>
            <person name="Crous P."/>
            <person name="Grigoriev I."/>
        </authorList>
    </citation>
    <scope>NUCLEOTIDE SEQUENCE</scope>
    <source>
        <strain evidence="4">CBS 690.94</strain>
    </source>
</reference>
<evidence type="ECO:0000256" key="2">
    <source>
        <dbReference type="SAM" id="MobiDB-lite"/>
    </source>
</evidence>
<dbReference type="PROSITE" id="PS50103">
    <property type="entry name" value="ZF_C3H1"/>
    <property type="match status" value="1"/>
</dbReference>
<comment type="caution">
    <text evidence="4">The sequence shown here is derived from an EMBL/GenBank/DDBJ whole genome shotgun (WGS) entry which is preliminary data.</text>
</comment>
<keyword evidence="1" id="KW-0862">Zinc</keyword>
<sequence>MKGTTWAAVAAGNQVQSPASTVIPTDKQAQPSAGTKNGQISAAVKTESHTLNTSAVDNIVPKKDVTAGVKSIVVVVPGKTPARKSNKKKKKKNSVSVSKPHDAIIEKALEVPDVATSSVGGASRKSSTSKKKKPYANAAESTGGNSSKQLDTKNQTNGKEFFPPVANEASTASANKTKKKNKLWTPRNKVKDADKVADEIKQTTPEPSNVASGVEQQVPESNIYDPLHEATTADKLDAAPADLDREILENDSTVQYTYTSTGTSEAAPALVPSIIEGPTLASLPLVENEPLKQPEPSAYTHKHSESTESLLRVVQDVVVPRARSVVVRRRITKRDVGKYVASLNLPGISFDEHGICIAPDAPEWVRGRVARRVQCLVWDFEAGKTPAEVDIATELELEKKEKVHFHKAVWDYLFKVEDRDKTSGKEKLELRRILREFDVKLAAGLVPDFPATQVGDDVGKQEFLDKVEDNATLSLPMQEAESRSFFHEQNTIQHDRGNNDLLVPPPDLHLPSQVPLSPNSFVSGSRSSVQTTINGPSYTEYFIPEPPPPQEDSQNPQQQHRQTSRQPCRDYADGYCYWGASCHFSHAYPREVQAVAEPYRRDSAYIVFNPSRYVSRSSNGTGMAGPLNAHSNDWGHAPSRMSGNTHPSARLTPDSHGSVQLSVQGPAQETLGGYRANDNTQKRKKKGGAKHKGGRKSQDVNQ</sequence>
<feature type="compositionally biased region" description="Basic residues" evidence="2">
    <location>
        <begin position="81"/>
        <end position="93"/>
    </location>
</feature>
<dbReference type="AlphaFoldDB" id="A0A9P4PAI4"/>
<feature type="compositionally biased region" description="Polar residues" evidence="2">
    <location>
        <begin position="655"/>
        <end position="667"/>
    </location>
</feature>
<accession>A0A9P4PAI4</accession>
<feature type="region of interest" description="Disordered" evidence="2">
    <location>
        <begin position="495"/>
        <end position="566"/>
    </location>
</feature>
<dbReference type="InterPro" id="IPR000571">
    <property type="entry name" value="Znf_CCCH"/>
</dbReference>
<dbReference type="OrthoDB" id="3792672at2759"/>
<evidence type="ECO:0000259" key="3">
    <source>
        <dbReference type="PROSITE" id="PS50103"/>
    </source>
</evidence>
<evidence type="ECO:0000313" key="5">
    <source>
        <dbReference type="Proteomes" id="UP000799764"/>
    </source>
</evidence>
<dbReference type="Proteomes" id="UP000799764">
    <property type="component" value="Unassembled WGS sequence"/>
</dbReference>
<feature type="domain" description="C3H1-type" evidence="3">
    <location>
        <begin position="562"/>
        <end position="589"/>
    </location>
</feature>
<proteinExistence type="predicted"/>
<feature type="region of interest" description="Disordered" evidence="2">
    <location>
        <begin position="115"/>
        <end position="187"/>
    </location>
</feature>
<feature type="compositionally biased region" description="Basic residues" evidence="2">
    <location>
        <begin position="682"/>
        <end position="695"/>
    </location>
</feature>
<dbReference type="EMBL" id="MU001509">
    <property type="protein sequence ID" value="KAF2439638.1"/>
    <property type="molecule type" value="Genomic_DNA"/>
</dbReference>
<organism evidence="4 5">
    <name type="scientific">Karstenula rhodostoma CBS 690.94</name>
    <dbReference type="NCBI Taxonomy" id="1392251"/>
    <lineage>
        <taxon>Eukaryota</taxon>
        <taxon>Fungi</taxon>
        <taxon>Dikarya</taxon>
        <taxon>Ascomycota</taxon>
        <taxon>Pezizomycotina</taxon>
        <taxon>Dothideomycetes</taxon>
        <taxon>Pleosporomycetidae</taxon>
        <taxon>Pleosporales</taxon>
        <taxon>Massarineae</taxon>
        <taxon>Didymosphaeriaceae</taxon>
        <taxon>Karstenula</taxon>
    </lineage>
</organism>
<keyword evidence="5" id="KW-1185">Reference proteome</keyword>
<evidence type="ECO:0000313" key="4">
    <source>
        <dbReference type="EMBL" id="KAF2439638.1"/>
    </source>
</evidence>
<keyword evidence="1" id="KW-0863">Zinc-finger</keyword>
<feature type="compositionally biased region" description="Polar residues" evidence="2">
    <location>
        <begin position="551"/>
        <end position="566"/>
    </location>
</feature>
<feature type="region of interest" description="Disordered" evidence="2">
    <location>
        <begin position="1"/>
        <end position="36"/>
    </location>
</feature>
<feature type="compositionally biased region" description="Polar residues" evidence="2">
    <location>
        <begin position="139"/>
        <end position="158"/>
    </location>
</feature>
<feature type="region of interest" description="Disordered" evidence="2">
    <location>
        <begin position="624"/>
        <end position="702"/>
    </location>
</feature>
<feature type="compositionally biased region" description="Polar residues" evidence="2">
    <location>
        <begin position="514"/>
        <end position="537"/>
    </location>
</feature>
<feature type="zinc finger region" description="C3H1-type" evidence="1">
    <location>
        <begin position="562"/>
        <end position="589"/>
    </location>
</feature>